<dbReference type="EMBL" id="CP086395">
    <property type="protein sequence ID" value="USJ19512.1"/>
    <property type="molecule type" value="Genomic_DNA"/>
</dbReference>
<organism evidence="1 2">
    <name type="scientific">Lactococcus formosensis</name>
    <dbReference type="NCBI Taxonomy" id="1281486"/>
    <lineage>
        <taxon>Bacteria</taxon>
        <taxon>Bacillati</taxon>
        <taxon>Bacillota</taxon>
        <taxon>Bacilli</taxon>
        <taxon>Lactobacillales</taxon>
        <taxon>Streptococcaceae</taxon>
        <taxon>Lactococcus</taxon>
    </lineage>
</organism>
<dbReference type="Pfam" id="PF16945">
    <property type="entry name" value="Phage_r1t_holin"/>
    <property type="match status" value="1"/>
</dbReference>
<name>A0A9Q8Y0R1_9LACT</name>
<dbReference type="AlphaFoldDB" id="A0A9Q8Y0R1"/>
<evidence type="ECO:0000313" key="2">
    <source>
        <dbReference type="Proteomes" id="UP001056730"/>
    </source>
</evidence>
<evidence type="ECO:0000313" key="1">
    <source>
        <dbReference type="EMBL" id="USJ19512.1"/>
    </source>
</evidence>
<dbReference type="RefSeq" id="WP_165706731.1">
    <property type="nucleotide sequence ID" value="NZ_CP086395.1"/>
</dbReference>
<protein>
    <submittedName>
        <fullName evidence="1">Holin</fullName>
    </submittedName>
</protein>
<accession>A0A9Q8Y0R1</accession>
<dbReference type="KEGG" id="lfo:LMK00_06660"/>
<dbReference type="InterPro" id="IPR020109">
    <property type="entry name" value="Holin_r1t"/>
</dbReference>
<reference evidence="1" key="1">
    <citation type="journal article" date="2022" name="Front. Microbiol.">
        <title>Feed Insects as a Reservoir of Granadaene-Producing Lactococci.</title>
        <authorList>
            <person name="Neuzil-Bunesova V."/>
            <person name="Ramirez Garcia A."/>
            <person name="Modrackova N."/>
            <person name="Makovska M."/>
            <person name="Sabolova M."/>
            <person name="Sproer C."/>
            <person name="Bunk B."/>
            <person name="Blom J."/>
            <person name="Schwab C."/>
        </authorList>
    </citation>
    <scope>NUCLEOTIDE SEQUENCE</scope>
    <source>
        <strain evidence="1">I4/6O</strain>
    </source>
</reference>
<gene>
    <name evidence="1" type="ORF">LMK00_06660</name>
</gene>
<sequence>MFNQTFLKDTAERAVKTFAQSMVAVMTAGATGVLDVDWVNALSVSLLATLVSVLTSIGSGTVGDQSASVINLNKENK</sequence>
<proteinExistence type="predicted"/>
<dbReference type="Proteomes" id="UP001056730">
    <property type="component" value="Chromosome"/>
</dbReference>